<organism evidence="1 2">
    <name type="scientific">Streptomyces machairae</name>
    <dbReference type="NCBI Taxonomy" id="3134109"/>
    <lineage>
        <taxon>Bacteria</taxon>
        <taxon>Bacillati</taxon>
        <taxon>Actinomycetota</taxon>
        <taxon>Actinomycetes</taxon>
        <taxon>Kitasatosporales</taxon>
        <taxon>Streptomycetaceae</taxon>
        <taxon>Streptomyces</taxon>
    </lineage>
</organism>
<protein>
    <submittedName>
        <fullName evidence="1">Uncharacterized protein</fullName>
    </submittedName>
</protein>
<dbReference type="Proteomes" id="UP001376459">
    <property type="component" value="Unassembled WGS sequence"/>
</dbReference>
<gene>
    <name evidence="1" type="ORF">WKI71_00050</name>
</gene>
<proteinExistence type="predicted"/>
<evidence type="ECO:0000313" key="1">
    <source>
        <dbReference type="EMBL" id="MEJ8667515.1"/>
    </source>
</evidence>
<evidence type="ECO:0000313" key="2">
    <source>
        <dbReference type="Proteomes" id="UP001376459"/>
    </source>
</evidence>
<reference evidence="1 2" key="1">
    <citation type="submission" date="2024-03" db="EMBL/GenBank/DDBJ databases">
        <title>Novel Streptomyces species of biotechnological and ecological value are a feature of Machair soil.</title>
        <authorList>
            <person name="Prole J.R."/>
            <person name="Goodfellow M."/>
            <person name="Allenby N."/>
            <person name="Ward A.C."/>
        </authorList>
    </citation>
    <scope>NUCLEOTIDE SEQUENCE [LARGE SCALE GENOMIC DNA]</scope>
    <source>
        <strain evidence="1 2">MS1.AVA.1</strain>
    </source>
</reference>
<dbReference type="EMBL" id="JBBKAK010000001">
    <property type="protein sequence ID" value="MEJ8667515.1"/>
    <property type="molecule type" value="Genomic_DNA"/>
</dbReference>
<name>A0ABU8UF32_9ACTN</name>
<keyword evidence="2" id="KW-1185">Reference proteome</keyword>
<comment type="caution">
    <text evidence="1">The sequence shown here is derived from an EMBL/GenBank/DDBJ whole genome shotgun (WGS) entry which is preliminary data.</text>
</comment>
<sequence>MNSSRVTRTVPVAVGCATDDLPPGVEGLPEFAGELFVHVRAQRPHTVDPHAEVLLVDVVDTGYVECVERRVDVAPLKVTDHL</sequence>
<accession>A0ABU8UF32</accession>